<evidence type="ECO:0000313" key="3">
    <source>
        <dbReference type="Proteomes" id="UP000305471"/>
    </source>
</evidence>
<dbReference type="EMBL" id="SWCO01000002">
    <property type="protein sequence ID" value="TKB04425.1"/>
    <property type="molecule type" value="Genomic_DNA"/>
</dbReference>
<gene>
    <name evidence="2" type="ORF">E5672_06390</name>
</gene>
<sequence length="209" mass="23832">MKSQSKVLLKFVGLLPIVFLLIVVSVLGENHRAKELVENYLETVKVGSGAEKCIALNFESSTVASRKLSCEDQSFLFLLSLMKALELKDFGSVEYSTGLSKYWTPFSSKNYVAVLVTFENQSEKTLNSVIFVVERDGLSWTIDKIDVNNKELVSVYEEFKDLDLSRYVEVSDNSLVIKNNQLEGSELSYIDKMVIKYNLQRLNRFLRDN</sequence>
<accession>A0A4U0ZJP5</accession>
<dbReference type="RefSeq" id="WP_136781427.1">
    <property type="nucleotide sequence ID" value="NZ_SWCO01000002.1"/>
</dbReference>
<organism evidence="2 3">
    <name type="scientific">Alteromonas portus</name>
    <dbReference type="NCBI Taxonomy" id="2565549"/>
    <lineage>
        <taxon>Bacteria</taxon>
        <taxon>Pseudomonadati</taxon>
        <taxon>Pseudomonadota</taxon>
        <taxon>Gammaproteobacteria</taxon>
        <taxon>Alteromonadales</taxon>
        <taxon>Alteromonadaceae</taxon>
        <taxon>Alteromonas/Salinimonas group</taxon>
        <taxon>Alteromonas</taxon>
    </lineage>
</organism>
<proteinExistence type="predicted"/>
<name>A0A4U0ZJP5_9ALTE</name>
<dbReference type="AlphaFoldDB" id="A0A4U0ZJP5"/>
<feature type="transmembrane region" description="Helical" evidence="1">
    <location>
        <begin position="7"/>
        <end position="28"/>
    </location>
</feature>
<dbReference type="OrthoDB" id="6336377at2"/>
<keyword evidence="1" id="KW-0812">Transmembrane</keyword>
<protein>
    <submittedName>
        <fullName evidence="2">Uncharacterized protein</fullName>
    </submittedName>
</protein>
<evidence type="ECO:0000256" key="1">
    <source>
        <dbReference type="SAM" id="Phobius"/>
    </source>
</evidence>
<keyword evidence="1" id="KW-0472">Membrane</keyword>
<evidence type="ECO:0000313" key="2">
    <source>
        <dbReference type="EMBL" id="TKB04425.1"/>
    </source>
</evidence>
<keyword evidence="1" id="KW-1133">Transmembrane helix</keyword>
<dbReference type="Proteomes" id="UP000305471">
    <property type="component" value="Unassembled WGS sequence"/>
</dbReference>
<keyword evidence="3" id="KW-1185">Reference proteome</keyword>
<comment type="caution">
    <text evidence="2">The sequence shown here is derived from an EMBL/GenBank/DDBJ whole genome shotgun (WGS) entry which is preliminary data.</text>
</comment>
<reference evidence="2 3" key="1">
    <citation type="submission" date="2019-04" db="EMBL/GenBank/DDBJ databases">
        <title>Alteromonas portus sp. nov., an alginate lyase-excreting marine bacterium.</title>
        <authorList>
            <person name="Huang H."/>
            <person name="Mo K."/>
            <person name="Bao S."/>
        </authorList>
    </citation>
    <scope>NUCLEOTIDE SEQUENCE [LARGE SCALE GENOMIC DNA]</scope>
    <source>
        <strain evidence="2 3">HB161718</strain>
    </source>
</reference>